<reference evidence="2" key="1">
    <citation type="submission" date="2020-01" db="EMBL/GenBank/DDBJ databases">
        <authorList>
            <person name="Mishra B."/>
        </authorList>
    </citation>
    <scope>NUCLEOTIDE SEQUENCE [LARGE SCALE GENOMIC DNA]</scope>
</reference>
<dbReference type="Gene3D" id="3.80.10.10">
    <property type="entry name" value="Ribonuclease Inhibitor"/>
    <property type="match status" value="1"/>
</dbReference>
<dbReference type="PANTHER" id="PTHR31293:SF22">
    <property type="entry name" value="BNAC06G06520D PROTEIN"/>
    <property type="match status" value="1"/>
</dbReference>
<dbReference type="SUPFAM" id="SSF81383">
    <property type="entry name" value="F-box domain"/>
    <property type="match status" value="1"/>
</dbReference>
<dbReference type="SMART" id="SM00579">
    <property type="entry name" value="FBD"/>
    <property type="match status" value="1"/>
</dbReference>
<dbReference type="PROSITE" id="PS50181">
    <property type="entry name" value="FBOX"/>
    <property type="match status" value="1"/>
</dbReference>
<dbReference type="Gene3D" id="1.20.1280.50">
    <property type="match status" value="1"/>
</dbReference>
<keyword evidence="3" id="KW-1185">Reference proteome</keyword>
<dbReference type="InterPro" id="IPR032675">
    <property type="entry name" value="LRR_dom_sf"/>
</dbReference>
<evidence type="ECO:0000259" key="1">
    <source>
        <dbReference type="PROSITE" id="PS50181"/>
    </source>
</evidence>
<dbReference type="InterPro" id="IPR006566">
    <property type="entry name" value="FBD"/>
</dbReference>
<accession>A0A6D2JVM7</accession>
<dbReference type="EMBL" id="CACVBM020001296">
    <property type="protein sequence ID" value="CAA7044316.1"/>
    <property type="molecule type" value="Genomic_DNA"/>
</dbReference>
<dbReference type="SUPFAM" id="SSF52047">
    <property type="entry name" value="RNI-like"/>
    <property type="match status" value="1"/>
</dbReference>
<dbReference type="OrthoDB" id="1103385at2759"/>
<evidence type="ECO:0000313" key="3">
    <source>
        <dbReference type="Proteomes" id="UP000467841"/>
    </source>
</evidence>
<dbReference type="Proteomes" id="UP000467841">
    <property type="component" value="Unassembled WGS sequence"/>
</dbReference>
<protein>
    <recommendedName>
        <fullName evidence="1">F-box domain-containing protein</fullName>
    </recommendedName>
</protein>
<comment type="caution">
    <text evidence="2">The sequence shown here is derived from an EMBL/GenBank/DDBJ whole genome shotgun (WGS) entry which is preliminary data.</text>
</comment>
<dbReference type="InterPro" id="IPR036047">
    <property type="entry name" value="F-box-like_dom_sf"/>
</dbReference>
<feature type="domain" description="F-box" evidence="1">
    <location>
        <begin position="4"/>
        <end position="51"/>
    </location>
</feature>
<name>A0A6D2JVM7_9BRAS</name>
<dbReference type="Pfam" id="PF24758">
    <property type="entry name" value="LRR_At5g56370"/>
    <property type="match status" value="1"/>
</dbReference>
<dbReference type="InterPro" id="IPR053781">
    <property type="entry name" value="F-box_AtFBL13-like"/>
</dbReference>
<dbReference type="Pfam" id="PF00646">
    <property type="entry name" value="F-box"/>
    <property type="match status" value="1"/>
</dbReference>
<dbReference type="CDD" id="cd22160">
    <property type="entry name" value="F-box_AtFBL13-like"/>
    <property type="match status" value="1"/>
</dbReference>
<dbReference type="InterPro" id="IPR001810">
    <property type="entry name" value="F-box_dom"/>
</dbReference>
<proteinExistence type="predicted"/>
<evidence type="ECO:0000313" key="2">
    <source>
        <dbReference type="EMBL" id="CAA7044316.1"/>
    </source>
</evidence>
<organism evidence="2 3">
    <name type="scientific">Microthlaspi erraticum</name>
    <dbReference type="NCBI Taxonomy" id="1685480"/>
    <lineage>
        <taxon>Eukaryota</taxon>
        <taxon>Viridiplantae</taxon>
        <taxon>Streptophyta</taxon>
        <taxon>Embryophyta</taxon>
        <taxon>Tracheophyta</taxon>
        <taxon>Spermatophyta</taxon>
        <taxon>Magnoliopsida</taxon>
        <taxon>eudicotyledons</taxon>
        <taxon>Gunneridae</taxon>
        <taxon>Pentapetalae</taxon>
        <taxon>rosids</taxon>
        <taxon>malvids</taxon>
        <taxon>Brassicales</taxon>
        <taxon>Brassicaceae</taxon>
        <taxon>Coluteocarpeae</taxon>
        <taxon>Microthlaspi</taxon>
    </lineage>
</organism>
<gene>
    <name evidence="2" type="ORF">MERR_LOCUS31551</name>
</gene>
<dbReference type="InterPro" id="IPR055411">
    <property type="entry name" value="LRR_FXL15/At3g58940/PEG3-like"/>
</dbReference>
<dbReference type="PANTHER" id="PTHR31293">
    <property type="entry name" value="RNI-LIKE SUPERFAMILY PROTEIN"/>
    <property type="match status" value="1"/>
</dbReference>
<dbReference type="InterPro" id="IPR055294">
    <property type="entry name" value="FBL60-like"/>
</dbReference>
<sequence length="452" mass="51515">MESRDAINSLTDEILAKILSHLPTKRAVSTSVLSKRWRNLFPLMNHLFAPQHHFCLDDSDLLYPEVKIDDTTKARERQQDVHQRFRDFVGKTLSGSNTIKKLSLKCQDGHISTDEWIRIALDKGLVDLDLRLTTSVHHEAACLLNSLVFTNKTLVKLTLGIEIGPIIIEILKVCLPVLKSLVLHGFWFICEKLCRRMLPGCPVLEELSLHYYLGGYEHTQPSSPYLYVSHKTLKKLTVHANNCVDVCASTTFDTPSLVYIDYSGHAPLEYEVRTAKPLVSLVEAKLDVDVPEMHRSSVYLSWIFIWASNVKNLSLSSLTVKEMLRSGMVIPSFVNLVKLSIESNTRQGWQVLPDLLYRSPKLETLVLKGLHCIGKEGVYYIGRPSEVKVLEIYGFRGNVGEFTQTKWFLWHLQFLQVMKVEIDADDDDKKLQLTSDLLALPKRSSKCQIHFL</sequence>
<dbReference type="AlphaFoldDB" id="A0A6D2JVM7"/>